<dbReference type="AlphaFoldDB" id="A0A146LWS9"/>
<gene>
    <name evidence="1" type="ORF">g.34412</name>
</gene>
<dbReference type="EMBL" id="GDHC01006556">
    <property type="protein sequence ID" value="JAQ12073.1"/>
    <property type="molecule type" value="Transcribed_RNA"/>
</dbReference>
<protein>
    <submittedName>
        <fullName evidence="1">Uncharacterized protein</fullName>
    </submittedName>
</protein>
<evidence type="ECO:0000313" key="1">
    <source>
        <dbReference type="EMBL" id="JAQ12073.1"/>
    </source>
</evidence>
<proteinExistence type="predicted"/>
<name>A0A146LWS9_LYGHE</name>
<sequence length="181" mass="20516">MVRTYVQSWQLILQHLQRFITFLLHSSLSTQEFLDGIVFVRTLVCANTDLCAVVMREEFVSALWARLHMLLLSPCQASLPQNSNAPTASHSTQLAVSTRFESIYRRELVVEVTHLLILYYMNHSSNSFTDTTSAVCKSLFLLIQSSIPTLFSSAVRIDPRISLHYNPILAHLTAILAQLHL</sequence>
<accession>A0A146LWS9</accession>
<reference evidence="1" key="1">
    <citation type="journal article" date="2016" name="Gigascience">
        <title>De novo construction of an expanded transcriptome assembly for the western tarnished plant bug, Lygus hesperus.</title>
        <authorList>
            <person name="Tassone E.E."/>
            <person name="Geib S.M."/>
            <person name="Hall B."/>
            <person name="Fabrick J.A."/>
            <person name="Brent C.S."/>
            <person name="Hull J.J."/>
        </authorList>
    </citation>
    <scope>NUCLEOTIDE SEQUENCE</scope>
</reference>
<organism evidence="1">
    <name type="scientific">Lygus hesperus</name>
    <name type="common">Western plant bug</name>
    <dbReference type="NCBI Taxonomy" id="30085"/>
    <lineage>
        <taxon>Eukaryota</taxon>
        <taxon>Metazoa</taxon>
        <taxon>Ecdysozoa</taxon>
        <taxon>Arthropoda</taxon>
        <taxon>Hexapoda</taxon>
        <taxon>Insecta</taxon>
        <taxon>Pterygota</taxon>
        <taxon>Neoptera</taxon>
        <taxon>Paraneoptera</taxon>
        <taxon>Hemiptera</taxon>
        <taxon>Heteroptera</taxon>
        <taxon>Panheteroptera</taxon>
        <taxon>Cimicomorpha</taxon>
        <taxon>Miridae</taxon>
        <taxon>Mirini</taxon>
        <taxon>Lygus</taxon>
    </lineage>
</organism>